<dbReference type="PROSITE" id="PS00144">
    <property type="entry name" value="ASN_GLN_ASE_1"/>
    <property type="match status" value="1"/>
</dbReference>
<dbReference type="InterPro" id="IPR037152">
    <property type="entry name" value="L-asparaginase_N_sf"/>
</dbReference>
<dbReference type="Gene3D" id="3.40.50.40">
    <property type="match status" value="1"/>
</dbReference>
<evidence type="ECO:0000259" key="10">
    <source>
        <dbReference type="Pfam" id="PF00710"/>
    </source>
</evidence>
<dbReference type="EMBL" id="CP014584">
    <property type="protein sequence ID" value="ANZ73492.1"/>
    <property type="molecule type" value="Genomic_DNA"/>
</dbReference>
<comment type="similarity">
    <text evidence="1 9">Belongs to the asparaginase 1 family.</text>
</comment>
<dbReference type="InterPro" id="IPR027475">
    <property type="entry name" value="Asparaginase/glutaminase_AS2"/>
</dbReference>
<dbReference type="PROSITE" id="PS00917">
    <property type="entry name" value="ASN_GLN_ASE_2"/>
    <property type="match status" value="1"/>
</dbReference>
<feature type="active site" evidence="8">
    <location>
        <position position="129"/>
    </location>
</feature>
<dbReference type="InterPro" id="IPR040919">
    <property type="entry name" value="Asparaginase_C"/>
</dbReference>
<dbReference type="PIRSF" id="PIRSF500176">
    <property type="entry name" value="L_ASNase"/>
    <property type="match status" value="1"/>
</dbReference>
<dbReference type="InterPro" id="IPR020827">
    <property type="entry name" value="Asparaginase/glutaminase_AS1"/>
</dbReference>
<gene>
    <name evidence="12" type="primary">ASP1</name>
    <name evidence="12" type="ORF">ATY40_BA7500629</name>
</gene>
<comment type="catalytic activity">
    <reaction evidence="4">
        <text>L-asparagine + H2O = L-aspartate + NH4(+)</text>
        <dbReference type="Rhea" id="RHEA:21016"/>
        <dbReference type="ChEBI" id="CHEBI:15377"/>
        <dbReference type="ChEBI" id="CHEBI:28938"/>
        <dbReference type="ChEBI" id="CHEBI:29991"/>
        <dbReference type="ChEBI" id="CHEBI:58048"/>
        <dbReference type="EC" id="3.5.1.1"/>
    </reaction>
</comment>
<dbReference type="InterPro" id="IPR027474">
    <property type="entry name" value="L-asparaginase_N"/>
</dbReference>
<dbReference type="InterPro" id="IPR036152">
    <property type="entry name" value="Asp/glu_Ase-like_sf"/>
</dbReference>
<dbReference type="CDD" id="cd08964">
    <property type="entry name" value="L-asparaginase_II"/>
    <property type="match status" value="1"/>
</dbReference>
<protein>
    <recommendedName>
        <fullName evidence="2">asparaginase</fullName>
        <ecNumber evidence="2">3.5.1.1</ecNumber>
    </recommendedName>
</protein>
<dbReference type="Pfam" id="PF17763">
    <property type="entry name" value="Asparaginase_C"/>
    <property type="match status" value="1"/>
</dbReference>
<dbReference type="GO" id="GO:0006530">
    <property type="term" value="P:L-asparagine catabolic process"/>
    <property type="evidence" value="ECO:0007669"/>
    <property type="project" value="UniProtKB-ARBA"/>
</dbReference>
<dbReference type="InterPro" id="IPR027473">
    <property type="entry name" value="L-asparaginase_C"/>
</dbReference>
<evidence type="ECO:0000256" key="8">
    <source>
        <dbReference type="PROSITE-ProRule" id="PRU10100"/>
    </source>
</evidence>
<evidence type="ECO:0000256" key="4">
    <source>
        <dbReference type="ARBA" id="ARBA00049366"/>
    </source>
</evidence>
<evidence type="ECO:0000256" key="2">
    <source>
        <dbReference type="ARBA" id="ARBA00012920"/>
    </source>
</evidence>
<evidence type="ECO:0000313" key="13">
    <source>
        <dbReference type="Proteomes" id="UP000094565"/>
    </source>
</evidence>
<dbReference type="Pfam" id="PF00710">
    <property type="entry name" value="Asparaginase"/>
    <property type="match status" value="1"/>
</dbReference>
<feature type="domain" description="L-asparaginase N-terminal" evidence="10">
    <location>
        <begin position="41"/>
        <end position="230"/>
    </location>
</feature>
<dbReference type="FunFam" id="3.40.50.1170:FF:000001">
    <property type="entry name" value="L-asparaginase 2"/>
    <property type="match status" value="1"/>
</dbReference>
<dbReference type="InterPro" id="IPR006034">
    <property type="entry name" value="Asparaginase/glutaminase-like"/>
</dbReference>
<dbReference type="AlphaFoldDB" id="A0A1B2J686"/>
<keyword evidence="13" id="KW-1185">Reference proteome</keyword>
<evidence type="ECO:0000256" key="9">
    <source>
        <dbReference type="RuleBase" id="RU004456"/>
    </source>
</evidence>
<dbReference type="SMART" id="SM00870">
    <property type="entry name" value="Asparaginase"/>
    <property type="match status" value="1"/>
</dbReference>
<feature type="binding site" evidence="6">
    <location>
        <position position="96"/>
    </location>
    <ligand>
        <name>substrate</name>
    </ligand>
</feature>
<dbReference type="Gene3D" id="3.40.50.1170">
    <property type="entry name" value="L-asparaginase, N-terminal domain"/>
    <property type="match status" value="1"/>
</dbReference>
<evidence type="ECO:0000256" key="1">
    <source>
        <dbReference type="ARBA" id="ARBA00010518"/>
    </source>
</evidence>
<dbReference type="PRINTS" id="PR00139">
    <property type="entry name" value="ASNGLNASE"/>
</dbReference>
<evidence type="ECO:0000259" key="11">
    <source>
        <dbReference type="Pfam" id="PF17763"/>
    </source>
</evidence>
<evidence type="ECO:0000256" key="5">
    <source>
        <dbReference type="PIRSR" id="PIRSR001220-1"/>
    </source>
</evidence>
<dbReference type="PANTHER" id="PTHR11707:SF28">
    <property type="entry name" value="60 KDA LYSOPHOSPHOLIPASE"/>
    <property type="match status" value="1"/>
</dbReference>
<dbReference type="SUPFAM" id="SSF53774">
    <property type="entry name" value="Glutaminase/Asparaginase"/>
    <property type="match status" value="1"/>
</dbReference>
<organism evidence="12 13">
    <name type="scientific">Komagataella pastoris</name>
    <name type="common">Yeast</name>
    <name type="synonym">Pichia pastoris</name>
    <dbReference type="NCBI Taxonomy" id="4922"/>
    <lineage>
        <taxon>Eukaryota</taxon>
        <taxon>Fungi</taxon>
        <taxon>Dikarya</taxon>
        <taxon>Ascomycota</taxon>
        <taxon>Saccharomycotina</taxon>
        <taxon>Pichiomycetes</taxon>
        <taxon>Pichiales</taxon>
        <taxon>Pichiaceae</taxon>
        <taxon>Komagataella</taxon>
    </lineage>
</organism>
<evidence type="ECO:0000313" key="12">
    <source>
        <dbReference type="EMBL" id="ANZ73492.1"/>
    </source>
</evidence>
<dbReference type="PROSITE" id="PS51732">
    <property type="entry name" value="ASN_GLN_ASE_3"/>
    <property type="match status" value="1"/>
</dbReference>
<dbReference type="EC" id="3.5.1.1" evidence="2"/>
<feature type="active site" evidence="7">
    <location>
        <position position="50"/>
    </location>
</feature>
<evidence type="ECO:0000256" key="7">
    <source>
        <dbReference type="PROSITE-ProRule" id="PRU10099"/>
    </source>
</evidence>
<dbReference type="Proteomes" id="UP000094565">
    <property type="component" value="Chromosome 1"/>
</dbReference>
<feature type="domain" description="Asparaginase/glutaminase C-terminal" evidence="11">
    <location>
        <begin position="249"/>
        <end position="369"/>
    </location>
</feature>
<dbReference type="InterPro" id="IPR004550">
    <property type="entry name" value="AsnASE_II"/>
</dbReference>
<dbReference type="PIRSF" id="PIRSF001220">
    <property type="entry name" value="L-ASNase_gatD"/>
    <property type="match status" value="1"/>
</dbReference>
<name>A0A1B2J686_PICPA</name>
<feature type="binding site" evidence="6">
    <location>
        <begin position="129"/>
        <end position="130"/>
    </location>
    <ligand>
        <name>substrate</name>
    </ligand>
</feature>
<dbReference type="PANTHER" id="PTHR11707">
    <property type="entry name" value="L-ASPARAGINASE"/>
    <property type="match status" value="1"/>
</dbReference>
<keyword evidence="3" id="KW-0378">Hydrolase</keyword>
<dbReference type="NCBIfam" id="TIGR00520">
    <property type="entry name" value="asnASE_II"/>
    <property type="match status" value="1"/>
</dbReference>
<feature type="active site" description="O-isoaspartyl threonine intermediate" evidence="5">
    <location>
        <position position="50"/>
    </location>
</feature>
<reference evidence="12 13" key="1">
    <citation type="submission" date="2016-02" db="EMBL/GenBank/DDBJ databases">
        <title>Comparative genomic and transcriptomic foundation for Pichia pastoris.</title>
        <authorList>
            <person name="Love K.R."/>
            <person name="Shah K.A."/>
            <person name="Whittaker C.A."/>
            <person name="Wu J."/>
            <person name="Bartlett M.C."/>
            <person name="Ma D."/>
            <person name="Leeson R.L."/>
            <person name="Priest M."/>
            <person name="Young S.K."/>
            <person name="Love J.C."/>
        </authorList>
    </citation>
    <scope>NUCLEOTIDE SEQUENCE [LARGE SCALE GENOMIC DNA]</scope>
    <source>
        <strain evidence="12 13">ATCC 28485</strain>
    </source>
</reference>
<evidence type="ECO:0000256" key="6">
    <source>
        <dbReference type="PIRSR" id="PIRSR001220-2"/>
    </source>
</evidence>
<dbReference type="GO" id="GO:0004067">
    <property type="term" value="F:asparaginase activity"/>
    <property type="evidence" value="ECO:0007669"/>
    <property type="project" value="UniProtKB-UniRule"/>
</dbReference>
<accession>A0A1B2J686</accession>
<sequence>MPADTTEVVCDDCHTVFHIRTARSYSGSSLGGSTSTLKTPRIKVIGTGGTIASKGESGSQTAGYHVDLTIEDLLSSIPDLSNVCELEYEQILNVDSKEFGEKELLMLHEAVSRSISDDLFDGVVITHGTDTMEETAFLLQLTVNTSKPIVMAGSMRPSTAISADGPMNLYQAICVACNKESWNRGVLIALNDQIGSGFYITKSNANSLDTFKSVIQGYLGNIVNNEIHYFFPASKPTGIQYFKLAPFPKVIVLYAHQGFDPQIVRLCASQLNVQGIIFATMGAGSLSKETNIELYKAWKEFGTPIVFSKRSMDGMVPIANLPRELEIEGKTVQFEGCMASGYLNPQKSRILLQLCLGASMNDRQIADIFKTLSFGG</sequence>
<dbReference type="OrthoDB" id="542841at2759"/>
<proteinExistence type="inferred from homology"/>
<evidence type="ECO:0000256" key="3">
    <source>
        <dbReference type="ARBA" id="ARBA00022801"/>
    </source>
</evidence>